<keyword evidence="6" id="KW-1185">Reference proteome</keyword>
<dbReference type="InterPro" id="IPR032867">
    <property type="entry name" value="DYW_dom"/>
</dbReference>
<name>A0AAE1N8X1_9FABA</name>
<dbReference type="Pfam" id="PF13041">
    <property type="entry name" value="PPR_2"/>
    <property type="match status" value="2"/>
</dbReference>
<dbReference type="GO" id="GO:0003723">
    <property type="term" value="F:RNA binding"/>
    <property type="evidence" value="ECO:0007669"/>
    <property type="project" value="InterPro"/>
</dbReference>
<dbReference type="PANTHER" id="PTHR47926">
    <property type="entry name" value="PENTATRICOPEPTIDE REPEAT-CONTAINING PROTEIN"/>
    <property type="match status" value="1"/>
</dbReference>
<evidence type="ECO:0000256" key="1">
    <source>
        <dbReference type="ARBA" id="ARBA00006643"/>
    </source>
</evidence>
<dbReference type="FunFam" id="1.25.40.10:FF:000344">
    <property type="entry name" value="Pentatricopeptide repeat-containing protein"/>
    <property type="match status" value="1"/>
</dbReference>
<dbReference type="Gene3D" id="1.25.40.10">
    <property type="entry name" value="Tetratricopeptide repeat domain"/>
    <property type="match status" value="3"/>
</dbReference>
<feature type="repeat" description="PPR" evidence="3">
    <location>
        <begin position="269"/>
        <end position="303"/>
    </location>
</feature>
<feature type="repeat" description="PPR" evidence="3">
    <location>
        <begin position="237"/>
        <end position="267"/>
    </location>
</feature>
<dbReference type="GO" id="GO:0009451">
    <property type="term" value="P:RNA modification"/>
    <property type="evidence" value="ECO:0007669"/>
    <property type="project" value="InterPro"/>
</dbReference>
<dbReference type="GO" id="GO:0008270">
    <property type="term" value="F:zinc ion binding"/>
    <property type="evidence" value="ECO:0007669"/>
    <property type="project" value="InterPro"/>
</dbReference>
<dbReference type="Pfam" id="PF14432">
    <property type="entry name" value="DYW_deaminase"/>
    <property type="match status" value="1"/>
</dbReference>
<dbReference type="Pfam" id="PF20431">
    <property type="entry name" value="E_motif"/>
    <property type="match status" value="1"/>
</dbReference>
<dbReference type="Proteomes" id="UP001293593">
    <property type="component" value="Unassembled WGS sequence"/>
</dbReference>
<dbReference type="FunFam" id="1.25.40.10:FF:002536">
    <property type="entry name" value="Tetratricopeptide repeat (TPR)-like superfamily protein"/>
    <property type="match status" value="1"/>
</dbReference>
<dbReference type="PANTHER" id="PTHR47926:SF408">
    <property type="entry name" value="DYW DOMAIN-CONTAINING PROTEIN"/>
    <property type="match status" value="1"/>
</dbReference>
<dbReference type="AlphaFoldDB" id="A0AAE1N8X1"/>
<evidence type="ECO:0000259" key="4">
    <source>
        <dbReference type="Pfam" id="PF14432"/>
    </source>
</evidence>
<dbReference type="EMBL" id="JAWXYG010000001">
    <property type="protein sequence ID" value="KAK4285463.1"/>
    <property type="molecule type" value="Genomic_DNA"/>
</dbReference>
<comment type="similarity">
    <text evidence="1">Belongs to the PPR family. PCMP-H subfamily.</text>
</comment>
<accession>A0AAE1N8X1</accession>
<keyword evidence="2" id="KW-0677">Repeat</keyword>
<reference evidence="5" key="1">
    <citation type="submission" date="2023-10" db="EMBL/GenBank/DDBJ databases">
        <title>Chromosome-level genome of the transformable northern wattle, Acacia crassicarpa.</title>
        <authorList>
            <person name="Massaro I."/>
            <person name="Sinha N.R."/>
            <person name="Poethig S."/>
            <person name="Leichty A.R."/>
        </authorList>
    </citation>
    <scope>NUCLEOTIDE SEQUENCE</scope>
    <source>
        <strain evidence="5">Acra3RX</strain>
        <tissue evidence="5">Leaf</tissue>
    </source>
</reference>
<dbReference type="Pfam" id="PF20430">
    <property type="entry name" value="Eplus_motif"/>
    <property type="match status" value="1"/>
</dbReference>
<feature type="domain" description="DYW" evidence="4">
    <location>
        <begin position="483"/>
        <end position="575"/>
    </location>
</feature>
<gene>
    <name evidence="5" type="ORF">QN277_002157</name>
</gene>
<dbReference type="NCBIfam" id="TIGR00756">
    <property type="entry name" value="PPR"/>
    <property type="match status" value="5"/>
</dbReference>
<dbReference type="InterPro" id="IPR011990">
    <property type="entry name" value="TPR-like_helical_dom_sf"/>
</dbReference>
<sequence length="575" mass="64089">MAFRLEALLQKCASLFHIKQLQAHLITTGQFQFHPSRTKLLELCAVSPSGDLSFACNIFRQIGTPSTNDWNAIVRGLAHSSVPTQAIPWFRTMLRRSQRVDALTCSFVLKACARALALFEASQLHSQIVRIGVEADVLLQTTLLDVYAKSGDLDGAHKVFDEMGLRDIASWNALISGLAQGNRPNEAMALFNKMKEEGWKPNEVTVLGALSACSQLGASKQGENIHRYIVNDMLDKNVIVCNAVIDMYAKCGFVDKAYSVFNSMSCRKNIITWNTMIMALAMNGDGHKALDLLSQMDLDGVHPDAVSYLAALCACNHAGLVEEGVSLFDSMTESGVKPNVKHYGSVVDLLGRAGRLKEACDIIRSMPMFPDEVLWQTLLGASKTYGNVEMAEMASKKLVEMGSISCGDFVLLSNIYAAQKRWDDVGRVREAMKNRDVRKVPGFSYMEVEGELHKFVNGDHSHPNSREIYAKLDEIKFRIKGYGYTAETDLVLHDIGEEDKENVLNYHSEKLAVAFGLISTIDGTPIQVNKNLRICVDCHTVIKIISKIYNREIIVRDRARFHRFNQGLCSCKDYW</sequence>
<protein>
    <recommendedName>
        <fullName evidence="4">DYW domain-containing protein</fullName>
    </recommendedName>
</protein>
<evidence type="ECO:0000313" key="5">
    <source>
        <dbReference type="EMBL" id="KAK4285463.1"/>
    </source>
</evidence>
<comment type="caution">
    <text evidence="5">The sequence shown here is derived from an EMBL/GenBank/DDBJ whole genome shotgun (WGS) entry which is preliminary data.</text>
</comment>
<dbReference type="InterPro" id="IPR002885">
    <property type="entry name" value="PPR_rpt"/>
</dbReference>
<dbReference type="Pfam" id="PF01535">
    <property type="entry name" value="PPR"/>
    <property type="match status" value="3"/>
</dbReference>
<evidence type="ECO:0000256" key="3">
    <source>
        <dbReference type="PROSITE-ProRule" id="PRU00708"/>
    </source>
</evidence>
<feature type="repeat" description="PPR" evidence="3">
    <location>
        <begin position="167"/>
        <end position="201"/>
    </location>
</feature>
<dbReference type="InterPro" id="IPR046849">
    <property type="entry name" value="E2_motif"/>
</dbReference>
<evidence type="ECO:0000256" key="2">
    <source>
        <dbReference type="ARBA" id="ARBA00022737"/>
    </source>
</evidence>
<proteinExistence type="inferred from homology"/>
<dbReference type="InterPro" id="IPR046848">
    <property type="entry name" value="E_motif"/>
</dbReference>
<dbReference type="InterPro" id="IPR046960">
    <property type="entry name" value="PPR_At4g14850-like_plant"/>
</dbReference>
<organism evidence="5 6">
    <name type="scientific">Acacia crassicarpa</name>
    <name type="common">northern wattle</name>
    <dbReference type="NCBI Taxonomy" id="499986"/>
    <lineage>
        <taxon>Eukaryota</taxon>
        <taxon>Viridiplantae</taxon>
        <taxon>Streptophyta</taxon>
        <taxon>Embryophyta</taxon>
        <taxon>Tracheophyta</taxon>
        <taxon>Spermatophyta</taxon>
        <taxon>Magnoliopsida</taxon>
        <taxon>eudicotyledons</taxon>
        <taxon>Gunneridae</taxon>
        <taxon>Pentapetalae</taxon>
        <taxon>rosids</taxon>
        <taxon>fabids</taxon>
        <taxon>Fabales</taxon>
        <taxon>Fabaceae</taxon>
        <taxon>Caesalpinioideae</taxon>
        <taxon>mimosoid clade</taxon>
        <taxon>Acacieae</taxon>
        <taxon>Acacia</taxon>
    </lineage>
</organism>
<evidence type="ECO:0000313" key="6">
    <source>
        <dbReference type="Proteomes" id="UP001293593"/>
    </source>
</evidence>
<feature type="repeat" description="PPR" evidence="3">
    <location>
        <begin position="304"/>
        <end position="338"/>
    </location>
</feature>
<dbReference type="PROSITE" id="PS51375">
    <property type="entry name" value="PPR"/>
    <property type="match status" value="4"/>
</dbReference>